<comment type="caution">
    <text evidence="1">The sequence shown here is derived from an EMBL/GenBank/DDBJ whole genome shotgun (WGS) entry which is preliminary data.</text>
</comment>
<protein>
    <submittedName>
        <fullName evidence="1">Uncharacterized protein</fullName>
    </submittedName>
</protein>
<dbReference type="AlphaFoldDB" id="A0A2H9T431"/>
<dbReference type="EMBL" id="NSIT01000311">
    <property type="protein sequence ID" value="PJE77962.1"/>
    <property type="molecule type" value="Genomic_DNA"/>
</dbReference>
<reference evidence="1" key="1">
    <citation type="journal article" date="2017" name="Appl. Environ. Microbiol.">
        <title>Molecular characterization of an Endozoicomonas-like organism causing infection in king scallop Pecten maximus L.</title>
        <authorList>
            <person name="Cano I."/>
            <person name="van Aerle R."/>
            <person name="Ross S."/>
            <person name="Verner-Jeffreys D.W."/>
            <person name="Paley R.K."/>
            <person name="Rimmer G."/>
            <person name="Ryder D."/>
            <person name="Hooper P."/>
            <person name="Stone D."/>
            <person name="Feist S.W."/>
        </authorList>
    </citation>
    <scope>NUCLEOTIDE SEQUENCE</scope>
</reference>
<gene>
    <name evidence="1" type="ORF">CI610_03107</name>
</gene>
<evidence type="ECO:0000313" key="1">
    <source>
        <dbReference type="EMBL" id="PJE77962.1"/>
    </source>
</evidence>
<proteinExistence type="predicted"/>
<organism evidence="1">
    <name type="scientific">invertebrate metagenome</name>
    <dbReference type="NCBI Taxonomy" id="1711999"/>
    <lineage>
        <taxon>unclassified sequences</taxon>
        <taxon>metagenomes</taxon>
        <taxon>organismal metagenomes</taxon>
    </lineage>
</organism>
<name>A0A2H9T431_9ZZZZ</name>
<sequence length="29" mass="3520">MLTFRDLSVDLILMHIDKKRYNAFESLLH</sequence>
<accession>A0A2H9T431</accession>